<dbReference type="InterPro" id="IPR000515">
    <property type="entry name" value="MetI-like"/>
</dbReference>
<keyword evidence="4 5" id="KW-0472">Membrane</keyword>
<reference evidence="7 8" key="1">
    <citation type="submission" date="2017-09" db="EMBL/GenBank/DDBJ databases">
        <title>Large-scale bioinformatics analysis of Bacillus genomes uncovers conserved roles of natural products in bacterial physiology.</title>
        <authorList>
            <consortium name="Agbiome Team Llc"/>
            <person name="Bleich R.M."/>
            <person name="Grubbs K.J."/>
            <person name="Santa Maria K.C."/>
            <person name="Allen S.E."/>
            <person name="Farag S."/>
            <person name="Shank E.A."/>
            <person name="Bowers A."/>
        </authorList>
    </citation>
    <scope>NUCLEOTIDE SEQUENCE [LARGE SCALE GENOMIC DNA]</scope>
    <source>
        <strain evidence="7 8">AFS010695</strain>
    </source>
</reference>
<gene>
    <name evidence="7" type="ORF">CN425_17125</name>
</gene>
<evidence type="ECO:0000313" key="7">
    <source>
        <dbReference type="EMBL" id="PEW00208.1"/>
    </source>
</evidence>
<dbReference type="PANTHER" id="PTHR43839:SF3">
    <property type="entry name" value="OLIGOPEPTIDE ABC TRANSPORTER, PERMEASE PROTEIN"/>
    <property type="match status" value="1"/>
</dbReference>
<dbReference type="GO" id="GO:0016020">
    <property type="term" value="C:membrane"/>
    <property type="evidence" value="ECO:0007669"/>
    <property type="project" value="UniProtKB-SubCell"/>
</dbReference>
<name>A0A2A8PTY7_BACCE</name>
<feature type="transmembrane region" description="Helical" evidence="5">
    <location>
        <begin position="256"/>
        <end position="276"/>
    </location>
</feature>
<dbReference type="PROSITE" id="PS50928">
    <property type="entry name" value="ABC_TM1"/>
    <property type="match status" value="1"/>
</dbReference>
<feature type="transmembrane region" description="Helical" evidence="5">
    <location>
        <begin position="7"/>
        <end position="27"/>
    </location>
</feature>
<sequence length="323" mass="37066">MLKKIVFNIRFLIGLFILVTIIISSYITKEKVDAGKIKPIPPYQYVDGKITSTAPAPPSFSHPLGVDKDGDDVLIRTLYGAKTPIFYAVIISFFRITFSLIFGILHAYFYRYVRFLDVLFETFQYVPTTLLAIFLLSPVLFVSPEDEQLWLTYTLSVLIFISVPNLVQLFSNEIRLLLQNEFVTSSKTLGGGFFHICKLHLKPFLTPKIFIWINQQMLQTLVLLLHLALFRTISFNIAGTLVLLSHNHQFLNVLPWIAFGPVLFFTIVILAVYMMLSGMQNALQDEMVHIDNSLLLSVLAKEKREKKSQYFSFFKPSVKIKEH</sequence>
<dbReference type="GO" id="GO:0055085">
    <property type="term" value="P:transmembrane transport"/>
    <property type="evidence" value="ECO:0007669"/>
    <property type="project" value="InterPro"/>
</dbReference>
<feature type="transmembrane region" description="Helical" evidence="5">
    <location>
        <begin position="122"/>
        <end position="143"/>
    </location>
</feature>
<comment type="caution">
    <text evidence="7">The sequence shown here is derived from an EMBL/GenBank/DDBJ whole genome shotgun (WGS) entry which is preliminary data.</text>
</comment>
<protein>
    <submittedName>
        <fullName evidence="7">Peptide ABC transporter permease</fullName>
    </submittedName>
</protein>
<keyword evidence="3 5" id="KW-1133">Transmembrane helix</keyword>
<dbReference type="PANTHER" id="PTHR43839">
    <property type="entry name" value="OPPC IN A BINDING PROTEIN-DEPENDENT TRANSPORT SYSTEM"/>
    <property type="match status" value="1"/>
</dbReference>
<accession>A0A2A8PTY7</accession>
<evidence type="ECO:0000259" key="6">
    <source>
        <dbReference type="PROSITE" id="PS50928"/>
    </source>
</evidence>
<evidence type="ECO:0000256" key="4">
    <source>
        <dbReference type="ARBA" id="ARBA00023136"/>
    </source>
</evidence>
<feature type="domain" description="ABC transmembrane type-1" evidence="6">
    <location>
        <begin position="85"/>
        <end position="276"/>
    </location>
</feature>
<dbReference type="AlphaFoldDB" id="A0A2A8PTY7"/>
<comment type="subcellular location">
    <subcellularLocation>
        <location evidence="1">Membrane</location>
        <topology evidence="1">Multi-pass membrane protein</topology>
    </subcellularLocation>
</comment>
<dbReference type="RefSeq" id="WP_000913992.1">
    <property type="nucleotide sequence ID" value="NZ_NTWE01000031.1"/>
</dbReference>
<evidence type="ECO:0000313" key="8">
    <source>
        <dbReference type="Proteomes" id="UP000220635"/>
    </source>
</evidence>
<dbReference type="Proteomes" id="UP000220635">
    <property type="component" value="Unassembled WGS sequence"/>
</dbReference>
<feature type="transmembrane region" description="Helical" evidence="5">
    <location>
        <begin position="85"/>
        <end position="110"/>
    </location>
</feature>
<organism evidence="7 8">
    <name type="scientific">Bacillus cereus</name>
    <dbReference type="NCBI Taxonomy" id="1396"/>
    <lineage>
        <taxon>Bacteria</taxon>
        <taxon>Bacillati</taxon>
        <taxon>Bacillota</taxon>
        <taxon>Bacilli</taxon>
        <taxon>Bacillales</taxon>
        <taxon>Bacillaceae</taxon>
        <taxon>Bacillus</taxon>
        <taxon>Bacillus cereus group</taxon>
    </lineage>
</organism>
<evidence type="ECO:0000256" key="3">
    <source>
        <dbReference type="ARBA" id="ARBA00022989"/>
    </source>
</evidence>
<feature type="transmembrane region" description="Helical" evidence="5">
    <location>
        <begin position="221"/>
        <end position="244"/>
    </location>
</feature>
<dbReference type="OrthoDB" id="2155652at2"/>
<keyword evidence="2 5" id="KW-0812">Transmembrane</keyword>
<proteinExistence type="predicted"/>
<evidence type="ECO:0000256" key="1">
    <source>
        <dbReference type="ARBA" id="ARBA00004141"/>
    </source>
</evidence>
<dbReference type="EMBL" id="NTWE01000031">
    <property type="protein sequence ID" value="PEW00208.1"/>
    <property type="molecule type" value="Genomic_DNA"/>
</dbReference>
<feature type="transmembrane region" description="Helical" evidence="5">
    <location>
        <begin position="149"/>
        <end position="167"/>
    </location>
</feature>
<evidence type="ECO:0000256" key="5">
    <source>
        <dbReference type="SAM" id="Phobius"/>
    </source>
</evidence>
<evidence type="ECO:0000256" key="2">
    <source>
        <dbReference type="ARBA" id="ARBA00022692"/>
    </source>
</evidence>